<dbReference type="SUPFAM" id="SSF55961">
    <property type="entry name" value="Bet v1-like"/>
    <property type="match status" value="1"/>
</dbReference>
<dbReference type="Gene3D" id="3.30.530.20">
    <property type="match status" value="1"/>
</dbReference>
<comment type="similarity">
    <text evidence="1">Belongs to the AHA1 family.</text>
</comment>
<proteinExistence type="inferred from homology"/>
<name>A0A1H7RHZ5_9HYPH</name>
<dbReference type="InterPro" id="IPR023393">
    <property type="entry name" value="START-like_dom_sf"/>
</dbReference>
<dbReference type="Proteomes" id="UP000199664">
    <property type="component" value="Unassembled WGS sequence"/>
</dbReference>
<reference evidence="4" key="1">
    <citation type="submission" date="2016-10" db="EMBL/GenBank/DDBJ databases">
        <authorList>
            <person name="Varghese N."/>
            <person name="Submissions S."/>
        </authorList>
    </citation>
    <scope>NUCLEOTIDE SEQUENCE [LARGE SCALE GENOMIC DNA]</scope>
    <source>
        <strain evidence="4">LMG 26383,CCUG 61248,R- 45681</strain>
    </source>
</reference>
<evidence type="ECO:0000259" key="2">
    <source>
        <dbReference type="Pfam" id="PF08327"/>
    </source>
</evidence>
<accession>A0A1H7RHZ5</accession>
<dbReference type="InterPro" id="IPR013538">
    <property type="entry name" value="ASHA1/2-like_C"/>
</dbReference>
<dbReference type="OrthoDB" id="9803476at2"/>
<dbReference type="CDD" id="cd08900">
    <property type="entry name" value="SRPBCC_CalC_Aha1-like_7"/>
    <property type="match status" value="1"/>
</dbReference>
<gene>
    <name evidence="3" type="ORF">SAMN04515666_104376</name>
</gene>
<evidence type="ECO:0000313" key="4">
    <source>
        <dbReference type="Proteomes" id="UP000199664"/>
    </source>
</evidence>
<dbReference type="STRING" id="1036779.SAMN04515666_104376"/>
<keyword evidence="4" id="KW-1185">Reference proteome</keyword>
<dbReference type="Pfam" id="PF08327">
    <property type="entry name" value="AHSA1"/>
    <property type="match status" value="1"/>
</dbReference>
<organism evidence="3 4">
    <name type="scientific">Bosea lupini</name>
    <dbReference type="NCBI Taxonomy" id="1036779"/>
    <lineage>
        <taxon>Bacteria</taxon>
        <taxon>Pseudomonadati</taxon>
        <taxon>Pseudomonadota</taxon>
        <taxon>Alphaproteobacteria</taxon>
        <taxon>Hyphomicrobiales</taxon>
        <taxon>Boseaceae</taxon>
        <taxon>Bosea</taxon>
    </lineage>
</organism>
<evidence type="ECO:0000256" key="1">
    <source>
        <dbReference type="ARBA" id="ARBA00006817"/>
    </source>
</evidence>
<dbReference type="RefSeq" id="WP_091835480.1">
    <property type="nucleotide sequence ID" value="NZ_FOAN01000004.1"/>
</dbReference>
<evidence type="ECO:0000313" key="3">
    <source>
        <dbReference type="EMBL" id="SEL58977.1"/>
    </source>
</evidence>
<dbReference type="AlphaFoldDB" id="A0A1H7RHZ5"/>
<feature type="domain" description="Activator of Hsp90 ATPase homologue 1/2-like C-terminal" evidence="2">
    <location>
        <begin position="18"/>
        <end position="150"/>
    </location>
</feature>
<sequence length="157" mass="17752">MSERTVVHADFTIERHYDASPARVFAAFADPAAKRRWSACHDEGGLGEHVLDFREGGRETMRGAPAEGGVYAMNATFHEIVPEQRIIYSYELLRDDIRLSISLATIEFHRDGAGTRLRFTEQAAFLDGHDRPDWREQGSRIGFDRLADYLAQEQAPA</sequence>
<protein>
    <submittedName>
        <fullName evidence="3">Uncharacterized conserved protein YndB, AHSA1/START domain</fullName>
    </submittedName>
</protein>
<dbReference type="EMBL" id="FOAN01000004">
    <property type="protein sequence ID" value="SEL58977.1"/>
    <property type="molecule type" value="Genomic_DNA"/>
</dbReference>